<keyword evidence="4" id="KW-1185">Reference proteome</keyword>
<evidence type="ECO:0000313" key="3">
    <source>
        <dbReference type="EMBL" id="KAK8169355.1"/>
    </source>
</evidence>
<dbReference type="EMBL" id="JBBWUH010000004">
    <property type="protein sequence ID" value="KAK8169355.1"/>
    <property type="molecule type" value="Genomic_DNA"/>
</dbReference>
<sequence length="708" mass="77994">MILSFAAKFPFPIPTDPTYPQTPEDCEANHSGVMAASSDAHAVMQTAAPPEYEAVTKTSDAKGPFDSKVSPVPSSTPPPSRRRWARRALRHAWFNATVAISSAALLFMLIPWIISSSSQWSRFNFLTGRAVGGQFTQMQAKAIDFICSALISPALMLVLDYAWFSSAQVSAINERQTTQGIPLQSLVVASGTDCGTFDMIQFWHLMRAKTWRFLFLAILALLSAITRTSVSNIVAYEAYDDLVPSNGTLRYMRDVDVDGANMHGDPPESLHAYNYSPSQQAFAANAISSMLTRITLTGNKTLDRGGGYVGVNATMCSMNNLPQSMLEIHNIPGWRLTIDCTPSQPDSFYAVPYDDYDVQLRGLWFNRNSTSDLPEVADWFAGDLPGVIGSIQEQNNEYFPYVLFDKNSTDFYIGDATGSDRRHDVYPTKFGPIQPRAWNASTLGLNLDIGVMSTWGLRCSLSRQQGLVSYNRTPGQAWTITKKDFSGPKSPAYSRLFDWQLNLNFHAPGRKEPMPGIGPAFKRTAGEMPCTAAQWAMGGYASTCVDFTTWVSNFLYASGEAERIMYEVAATNSTIVLPQYFYTAATSQSVQQYRITYIPLILLFGLVSMLFAAVITGAMAFHTRNTLTSLLSRQVSTLRLVVDSVAGLSGDADLMETVGRLSHRRLERWASAYKAKYAVVGDASGDGEDVVRLFKAKTAGADEREQKC</sequence>
<feature type="region of interest" description="Disordered" evidence="1">
    <location>
        <begin position="51"/>
        <end position="81"/>
    </location>
</feature>
<evidence type="ECO:0000313" key="4">
    <source>
        <dbReference type="Proteomes" id="UP001456524"/>
    </source>
</evidence>
<proteinExistence type="predicted"/>
<organism evidence="3 4">
    <name type="scientific">Phyllosticta citrichinensis</name>
    <dbReference type="NCBI Taxonomy" id="1130410"/>
    <lineage>
        <taxon>Eukaryota</taxon>
        <taxon>Fungi</taxon>
        <taxon>Dikarya</taxon>
        <taxon>Ascomycota</taxon>
        <taxon>Pezizomycotina</taxon>
        <taxon>Dothideomycetes</taxon>
        <taxon>Dothideomycetes incertae sedis</taxon>
        <taxon>Botryosphaeriales</taxon>
        <taxon>Phyllostictaceae</taxon>
        <taxon>Phyllosticta</taxon>
    </lineage>
</organism>
<gene>
    <name evidence="3" type="ORF">IWX90DRAFT_174401</name>
</gene>
<evidence type="ECO:0000256" key="2">
    <source>
        <dbReference type="SAM" id="Phobius"/>
    </source>
</evidence>
<name>A0ABR1XV95_9PEZI</name>
<reference evidence="3 4" key="1">
    <citation type="journal article" date="2022" name="G3 (Bethesda)">
        <title>Enemy or ally: a genomic approach to elucidate the lifestyle of Phyllosticta citrichinaensis.</title>
        <authorList>
            <person name="Buijs V.A."/>
            <person name="Groenewald J.Z."/>
            <person name="Haridas S."/>
            <person name="LaButti K.M."/>
            <person name="Lipzen A."/>
            <person name="Martin F.M."/>
            <person name="Barry K."/>
            <person name="Grigoriev I.V."/>
            <person name="Crous P.W."/>
            <person name="Seidl M.F."/>
        </authorList>
    </citation>
    <scope>NUCLEOTIDE SEQUENCE [LARGE SCALE GENOMIC DNA]</scope>
    <source>
        <strain evidence="3 4">CBS 129764</strain>
    </source>
</reference>
<accession>A0ABR1XV95</accession>
<dbReference type="Proteomes" id="UP001456524">
    <property type="component" value="Unassembled WGS sequence"/>
</dbReference>
<keyword evidence="2" id="KW-0812">Transmembrane</keyword>
<feature type="transmembrane region" description="Helical" evidence="2">
    <location>
        <begin position="92"/>
        <end position="114"/>
    </location>
</feature>
<feature type="transmembrane region" description="Helical" evidence="2">
    <location>
        <begin position="597"/>
        <end position="621"/>
    </location>
</feature>
<protein>
    <submittedName>
        <fullName evidence="3">Uncharacterized protein</fullName>
    </submittedName>
</protein>
<keyword evidence="2" id="KW-0472">Membrane</keyword>
<feature type="transmembrane region" description="Helical" evidence="2">
    <location>
        <begin position="213"/>
        <end position="236"/>
    </location>
</feature>
<evidence type="ECO:0000256" key="1">
    <source>
        <dbReference type="SAM" id="MobiDB-lite"/>
    </source>
</evidence>
<feature type="transmembrane region" description="Helical" evidence="2">
    <location>
        <begin position="142"/>
        <end position="164"/>
    </location>
</feature>
<keyword evidence="2" id="KW-1133">Transmembrane helix</keyword>
<comment type="caution">
    <text evidence="3">The sequence shown here is derived from an EMBL/GenBank/DDBJ whole genome shotgun (WGS) entry which is preliminary data.</text>
</comment>